<sequence length="46" mass="5086">MKYFGNDCKESQIGGQCERKSANTKKGERKNLSPICVTVARQPING</sequence>
<gene>
    <name evidence="1" type="ORF">RE6C_05432</name>
</gene>
<reference evidence="1" key="1">
    <citation type="submission" date="2012-11" db="EMBL/GenBank/DDBJ databases">
        <title>Permanent draft genomes of Rhodopirellula europaea strain SH398 and 6C.</title>
        <authorList>
            <person name="Richter M."/>
            <person name="Richter-Heitmann T."/>
            <person name="Frank C."/>
            <person name="Harder J."/>
            <person name="Glockner F.O."/>
        </authorList>
    </citation>
    <scope>NUCLEOTIDE SEQUENCE</scope>
    <source>
        <strain evidence="1">6C</strain>
    </source>
</reference>
<evidence type="ECO:0000313" key="2">
    <source>
        <dbReference type="Proteomes" id="UP000011529"/>
    </source>
</evidence>
<accession>M2AUU5</accession>
<dbReference type="AlphaFoldDB" id="M2AUU5"/>
<evidence type="ECO:0000313" key="1">
    <source>
        <dbReference type="EMBL" id="EMB13779.1"/>
    </source>
</evidence>
<reference evidence="1" key="2">
    <citation type="journal article" date="2013" name="Mar. Genomics">
        <title>Expression of sulfatases in Rhodopirellula baltica and the diversity of sulfatases in the genus Rhodopirellula.</title>
        <authorList>
            <person name="Wegner C.E."/>
            <person name="Richter-Heitmann T."/>
            <person name="Klindworth A."/>
            <person name="Klockow C."/>
            <person name="Richter M."/>
            <person name="Achstetter T."/>
            <person name="Glockner F.O."/>
            <person name="Harder J."/>
        </authorList>
    </citation>
    <scope>NUCLEOTIDE SEQUENCE [LARGE SCALE GENOMIC DNA]</scope>
    <source>
        <strain evidence="1">6C</strain>
    </source>
</reference>
<comment type="caution">
    <text evidence="1">The sequence shown here is derived from an EMBL/GenBank/DDBJ whole genome shotgun (WGS) entry which is preliminary data.</text>
</comment>
<proteinExistence type="predicted"/>
<keyword evidence="2" id="KW-1185">Reference proteome</keyword>
<name>M2AUU5_9BACT</name>
<protein>
    <submittedName>
        <fullName evidence="1">Uncharacterized protein</fullName>
    </submittedName>
</protein>
<dbReference type="EMBL" id="ANMO01000246">
    <property type="protein sequence ID" value="EMB13779.1"/>
    <property type="molecule type" value="Genomic_DNA"/>
</dbReference>
<dbReference type="PATRIC" id="fig|1263867.3.peg.5819"/>
<organism evidence="1 2">
    <name type="scientific">Rhodopirellula europaea 6C</name>
    <dbReference type="NCBI Taxonomy" id="1263867"/>
    <lineage>
        <taxon>Bacteria</taxon>
        <taxon>Pseudomonadati</taxon>
        <taxon>Planctomycetota</taxon>
        <taxon>Planctomycetia</taxon>
        <taxon>Pirellulales</taxon>
        <taxon>Pirellulaceae</taxon>
        <taxon>Rhodopirellula</taxon>
    </lineage>
</organism>
<dbReference type="Proteomes" id="UP000011529">
    <property type="component" value="Unassembled WGS sequence"/>
</dbReference>